<feature type="transmembrane region" description="Helical" evidence="8">
    <location>
        <begin position="6"/>
        <end position="23"/>
    </location>
</feature>
<keyword evidence="10" id="KW-1185">Reference proteome</keyword>
<keyword evidence="6 8" id="KW-0472">Membrane</keyword>
<feature type="non-terminal residue" evidence="9">
    <location>
        <position position="1"/>
    </location>
</feature>
<gene>
    <name evidence="9" type="primary">NEMP1</name>
    <name evidence="9" type="ORF">Anas_04583</name>
</gene>
<protein>
    <submittedName>
        <fullName evidence="9">Nuclear envelope integral membrane protein 1</fullName>
    </submittedName>
</protein>
<dbReference type="GO" id="GO:0005637">
    <property type="term" value="C:nuclear inner membrane"/>
    <property type="evidence" value="ECO:0007669"/>
    <property type="project" value="UniProtKB-SubCell"/>
</dbReference>
<evidence type="ECO:0000313" key="10">
    <source>
        <dbReference type="Proteomes" id="UP000326759"/>
    </source>
</evidence>
<dbReference type="PANTHER" id="PTHR13598:SF1">
    <property type="entry name" value="AT07567P-RELATED"/>
    <property type="match status" value="1"/>
</dbReference>
<evidence type="ECO:0000256" key="2">
    <source>
        <dbReference type="ARBA" id="ARBA00005748"/>
    </source>
</evidence>
<keyword evidence="7" id="KW-0539">Nucleus</keyword>
<name>A0A5N5T331_9CRUS</name>
<evidence type="ECO:0000256" key="3">
    <source>
        <dbReference type="ARBA" id="ARBA00022692"/>
    </source>
</evidence>
<keyword evidence="5 8" id="KW-1133">Transmembrane helix</keyword>
<comment type="similarity">
    <text evidence="2">Belongs to the NEMP family.</text>
</comment>
<feature type="transmembrane region" description="Helical" evidence="8">
    <location>
        <begin position="30"/>
        <end position="53"/>
    </location>
</feature>
<evidence type="ECO:0000256" key="5">
    <source>
        <dbReference type="ARBA" id="ARBA00022989"/>
    </source>
</evidence>
<dbReference type="InterPro" id="IPR019358">
    <property type="entry name" value="NEMP_fam"/>
</dbReference>
<dbReference type="Proteomes" id="UP000326759">
    <property type="component" value="Unassembled WGS sequence"/>
</dbReference>
<evidence type="ECO:0000256" key="8">
    <source>
        <dbReference type="SAM" id="Phobius"/>
    </source>
</evidence>
<proteinExistence type="inferred from homology"/>
<dbReference type="OrthoDB" id="509138at2759"/>
<evidence type="ECO:0000256" key="6">
    <source>
        <dbReference type="ARBA" id="ARBA00023136"/>
    </source>
</evidence>
<evidence type="ECO:0000256" key="7">
    <source>
        <dbReference type="ARBA" id="ARBA00023242"/>
    </source>
</evidence>
<comment type="caution">
    <text evidence="9">The sequence shown here is derived from an EMBL/GenBank/DDBJ whole genome shotgun (WGS) entry which is preliminary data.</text>
</comment>
<dbReference type="AlphaFoldDB" id="A0A5N5T331"/>
<evidence type="ECO:0000256" key="1">
    <source>
        <dbReference type="ARBA" id="ARBA00004575"/>
    </source>
</evidence>
<evidence type="ECO:0000313" key="9">
    <source>
        <dbReference type="EMBL" id="KAB7499330.1"/>
    </source>
</evidence>
<evidence type="ECO:0000256" key="4">
    <source>
        <dbReference type="ARBA" id="ARBA00022729"/>
    </source>
</evidence>
<organism evidence="9 10">
    <name type="scientific">Armadillidium nasatum</name>
    <dbReference type="NCBI Taxonomy" id="96803"/>
    <lineage>
        <taxon>Eukaryota</taxon>
        <taxon>Metazoa</taxon>
        <taxon>Ecdysozoa</taxon>
        <taxon>Arthropoda</taxon>
        <taxon>Crustacea</taxon>
        <taxon>Multicrustacea</taxon>
        <taxon>Malacostraca</taxon>
        <taxon>Eumalacostraca</taxon>
        <taxon>Peracarida</taxon>
        <taxon>Isopoda</taxon>
        <taxon>Oniscidea</taxon>
        <taxon>Crinocheta</taxon>
        <taxon>Armadillidiidae</taxon>
        <taxon>Armadillidium</taxon>
    </lineage>
</organism>
<keyword evidence="4" id="KW-0732">Signal</keyword>
<comment type="subcellular location">
    <subcellularLocation>
        <location evidence="1">Nucleus inner membrane</location>
        <topology evidence="1">Multi-pass membrane protein</topology>
        <orientation evidence="1">Nucleoplasmic side</orientation>
    </subcellularLocation>
</comment>
<feature type="transmembrane region" description="Helical" evidence="8">
    <location>
        <begin position="90"/>
        <end position="111"/>
    </location>
</feature>
<sequence>VDFWRVISLGSGICLFIMAPLFAHNIMFHYLTGVSVGIFGSLLVIVFLLSRLIPKKSGALAVLFGGWGLLVYFFQYFWSNCMSLLKEYQVVVVGYIFVAGLISFAVVYRFGPVSDKRSLKLVQWALQLTGFCLIFFSSQYREFTLAVIIILIINYNIPSSWKSKVKTFVGLRPQLRKFPPKRKLLSEEEYLEQSRVETKKALDDLREFCHSPECNAWKTMSRLNSPHRFAEKCNVVQERKVFRYQMQRFAEFVEGDFHLTDDEILSYESSSFPDRLRLPDEEELLTSDEEEVQHTSF</sequence>
<keyword evidence="3 8" id="KW-0812">Transmembrane</keyword>
<dbReference type="Pfam" id="PF10225">
    <property type="entry name" value="NEMP"/>
    <property type="match status" value="1"/>
</dbReference>
<reference evidence="9 10" key="1">
    <citation type="journal article" date="2019" name="PLoS Biol.">
        <title>Sex chromosomes control vertical transmission of feminizing Wolbachia symbionts in an isopod.</title>
        <authorList>
            <person name="Becking T."/>
            <person name="Chebbi M.A."/>
            <person name="Giraud I."/>
            <person name="Moumen B."/>
            <person name="Laverre T."/>
            <person name="Caubet Y."/>
            <person name="Peccoud J."/>
            <person name="Gilbert C."/>
            <person name="Cordaux R."/>
        </authorList>
    </citation>
    <scope>NUCLEOTIDE SEQUENCE [LARGE SCALE GENOMIC DNA]</scope>
    <source>
        <strain evidence="9">ANa2</strain>
        <tissue evidence="9">Whole body excluding digestive tract and cuticle</tissue>
    </source>
</reference>
<dbReference type="EMBL" id="SEYY01018467">
    <property type="protein sequence ID" value="KAB7499330.1"/>
    <property type="molecule type" value="Genomic_DNA"/>
</dbReference>
<accession>A0A5N5T331</accession>
<dbReference type="PANTHER" id="PTHR13598">
    <property type="entry name" value="AT07567P-RELATED"/>
    <property type="match status" value="1"/>
</dbReference>
<feature type="transmembrane region" description="Helical" evidence="8">
    <location>
        <begin position="59"/>
        <end position="78"/>
    </location>
</feature>